<dbReference type="EMBL" id="OU015567">
    <property type="protein sequence ID" value="CAG5110972.1"/>
    <property type="molecule type" value="Genomic_DNA"/>
</dbReference>
<proteinExistence type="predicted"/>
<sequence length="458" mass="52002">MEKELREDYLDRLHTLQEIVKNINVTEENVRERADQLDPDSRRRFQFSCSHNGKCRTNFELEGRLTFHGNKFTISNFQLTDGGYWIYMLSHQGDLEFEASSEVSFIQVWNQDSTVSASWTQSPGAARQAVCQASSNPAPKIEWADSAVHEKSSLSCSSTISTRSLSEEDLSISISKGQKLIQCRLSTQKWTLDELAEEKRSSELYFDWPKWERKRLYKPDLNEAFDFTVLLSGQLIVEIEQVPKTTSGVAIVTQDTLHATSGSRYLVGQDSIKTANGDFTVAQNTEEKKLQVKVEKFGKTGEFGFFVEFFDENGVLGESNVFHYSVVGSESSGQPSVQQITDHVYSTEDLPYSLIAICEQKFYFPLNKICWFRKRSSENKPPEPITKCFEHQKLPLYLNYTEMVELEEYDIGCASANNLGTIISPLISISARQVNAFEPPKEVEMTTGKGWNIFGCDS</sequence>
<evidence type="ECO:0000313" key="1">
    <source>
        <dbReference type="EMBL" id="CAG5110972.1"/>
    </source>
</evidence>
<protein>
    <submittedName>
        <fullName evidence="1">Oidioi.mRNA.OKI2018_I69.chr2.g5318.t1.cds</fullName>
    </submittedName>
</protein>
<dbReference type="Proteomes" id="UP001158576">
    <property type="component" value="Chromosome 2"/>
</dbReference>
<keyword evidence="2" id="KW-1185">Reference proteome</keyword>
<organism evidence="1 2">
    <name type="scientific">Oikopleura dioica</name>
    <name type="common">Tunicate</name>
    <dbReference type="NCBI Taxonomy" id="34765"/>
    <lineage>
        <taxon>Eukaryota</taxon>
        <taxon>Metazoa</taxon>
        <taxon>Chordata</taxon>
        <taxon>Tunicata</taxon>
        <taxon>Appendicularia</taxon>
        <taxon>Copelata</taxon>
        <taxon>Oikopleuridae</taxon>
        <taxon>Oikopleura</taxon>
    </lineage>
</organism>
<accession>A0ABN7T029</accession>
<reference evidence="1 2" key="1">
    <citation type="submission" date="2021-04" db="EMBL/GenBank/DDBJ databases">
        <authorList>
            <person name="Bliznina A."/>
        </authorList>
    </citation>
    <scope>NUCLEOTIDE SEQUENCE [LARGE SCALE GENOMIC DNA]</scope>
</reference>
<gene>
    <name evidence="1" type="ORF">OKIOD_LOCUS14083</name>
</gene>
<name>A0ABN7T029_OIKDI</name>
<evidence type="ECO:0000313" key="2">
    <source>
        <dbReference type="Proteomes" id="UP001158576"/>
    </source>
</evidence>